<comment type="subcellular location">
    <subcellularLocation>
        <location evidence="2">Membrane</location>
    </subcellularLocation>
</comment>
<feature type="transmembrane region" description="Helical" evidence="13">
    <location>
        <begin position="658"/>
        <end position="680"/>
    </location>
</feature>
<protein>
    <recommendedName>
        <fullName evidence="3">histidine kinase</fullName>
        <ecNumber evidence="3">2.7.13.3</ecNumber>
    </recommendedName>
</protein>
<dbReference type="InterPro" id="IPR036890">
    <property type="entry name" value="HATPase_C_sf"/>
</dbReference>
<evidence type="ECO:0000256" key="8">
    <source>
        <dbReference type="ARBA" id="ARBA00022777"/>
    </source>
</evidence>
<evidence type="ECO:0000256" key="5">
    <source>
        <dbReference type="ARBA" id="ARBA00022679"/>
    </source>
</evidence>
<keyword evidence="9" id="KW-0067">ATP-binding</keyword>
<comment type="caution">
    <text evidence="15">The sequence shown here is derived from an EMBL/GenBank/DDBJ whole genome shotgun (WGS) entry which is preliminary data.</text>
</comment>
<dbReference type="PANTHER" id="PTHR44936">
    <property type="entry name" value="SENSOR PROTEIN CREC"/>
    <property type="match status" value="1"/>
</dbReference>
<evidence type="ECO:0000256" key="4">
    <source>
        <dbReference type="ARBA" id="ARBA00022553"/>
    </source>
</evidence>
<evidence type="ECO:0000259" key="14">
    <source>
        <dbReference type="PROSITE" id="PS50885"/>
    </source>
</evidence>
<keyword evidence="4" id="KW-0597">Phosphoprotein</keyword>
<feature type="compositionally biased region" description="Basic and acidic residues" evidence="12">
    <location>
        <begin position="1317"/>
        <end position="1327"/>
    </location>
</feature>
<keyword evidence="13" id="KW-0472">Membrane</keyword>
<evidence type="ECO:0000256" key="10">
    <source>
        <dbReference type="ARBA" id="ARBA00022989"/>
    </source>
</evidence>
<feature type="compositionally biased region" description="Basic and acidic residues" evidence="12">
    <location>
        <begin position="1023"/>
        <end position="1033"/>
    </location>
</feature>
<dbReference type="GO" id="GO:0004673">
    <property type="term" value="F:protein histidine kinase activity"/>
    <property type="evidence" value="ECO:0007669"/>
    <property type="project" value="UniProtKB-EC"/>
</dbReference>
<keyword evidence="5" id="KW-0808">Transferase</keyword>
<dbReference type="STRING" id="159449.B4N89_08480"/>
<dbReference type="Pfam" id="PF08376">
    <property type="entry name" value="NIT"/>
    <property type="match status" value="1"/>
</dbReference>
<organism evidence="15 16">
    <name type="scientific">Embleya scabrispora</name>
    <dbReference type="NCBI Taxonomy" id="159449"/>
    <lineage>
        <taxon>Bacteria</taxon>
        <taxon>Bacillati</taxon>
        <taxon>Actinomycetota</taxon>
        <taxon>Actinomycetes</taxon>
        <taxon>Kitasatosporales</taxon>
        <taxon>Streptomycetaceae</taxon>
        <taxon>Embleya</taxon>
    </lineage>
</organism>
<keyword evidence="7" id="KW-0547">Nucleotide-binding</keyword>
<sequence>MRGDERDRCEGCEGCEECAECGRRWIRDGDGSGRGGGVDGGVHQVRPPGVRGAHLDDDRLRGGICHALTRQYRVHLRTPGVGRARAVRADGVHCSRFSLFSLVLVHRCARGAMSCTLCGLARQDYPWLRRGWSRVTHGLLLTDRTSRFTPGVRAGTSICDFHLPGTSTNVWHFAPDRPLIPVDYHPKRLNRRDRVESRFVRTPLSCCGPVAVLKCLRPRGWFPTSGVPSPCRASATEVPWEERESRDLRAHEPRLTGGSNDWSQEVATLVQGRRKKQHDSAGAPATAGPATPEVRAPQQASGPQDANETPDSVGDSIAGAGAARPAGTAPSRLKLLFSIRNWRIRTRITALLLLPVVVAALLGGLRIQSSIDKTQEMDTVQKASAIIDQASTLAAWLEQERDLLAQASVAPPVDLTGEVNKAKKTTDDQVTVYNATAAKLNTDSMPVLGATLKDIGHSLTELNRTRQDAFKTSTRSTIDAYNKMILQLLQINQEAPEVTRDADLIQGARALGSFGEAKAYASSQRAAVVAYALKPNDLPLEAGETLARLNEGEQNAIRAFISVAPADWSALYKSGVSRDKITLVEEAFQQFKGMVGAAVSAPKPGGNAKLDNIADFNQQTWWTLSTDKIGALGQVEAQLGKKLTATAKDLRDQARTDALVNTILVVGALLITILLGVIVARSLVRSLNTLRRSALEVAEERLPETVRRLSESDPGDVDLAIEPIGVLSRDEIGQVARAFDAVHAEAVRLAAEQALLRGNVNSMFVNLSRRSQSLIQRQLALISDLENREADPDQLANLFKLDHLATRMRRNGENLLVLAGEEPGRRWTRPVPLVDVLRAAASEVEQYERVELGALPTTDIAGRAVNDLVHLLAELLENSTTFSSPHTKVRVTGHILPDGRALIEIHDNGIGLTGDDLADANQRLARPPVVDVSISRRMGLFVVGRLATRHGIRVQLRPGEGGGTTALVMLPIELIQGDRPGGGDGWSKGGDKTAAAVSGWSEELPSATPAAPALPGPRVGSRAQERNRRRELPQRSAETPVQPVNQPPQPAPVADNRPAQAPVQQEPSYGSTQSFEAPSFQDASTGQDTPYPGTVNPFASEPGVHSTGAHRAPSSPPPATPGRDNPFAPVGPPARDQDTGAFPAAPPAPMFGTVEDNLGVEAQQAQFGTDTGSFPAAPQFGDDTARGGDTSQFASPFGYADEPRPQADVDPLGYESGQPFGGPGAELAPLRDEPQRPTWGTEYDELTPVAPLPPIEPVAPPAEVPSGYDAPRREELTRRDELPRRAPESGDELGMDTGDALPVLRGPAQTRPLPMRSEQDEHTRAEQVRGPQGDVRPAVSPFEPAGPGRSETGPFAPVGAQEIAEQVPAPSELDMSAPPSTGDDGRLPIFDTLESDWFHRQGNRGGRMRAAQVRSTPRGGERAVPAGEQTLPDPGPLGDLDRRVPMATNPPQAPAEPAPAFGGGRQQPATDMFGTPTEPDEVVEQSAAVSPVGGPQGPQSGWYSAGDDGWRAAEAAREPSSGGTTGAGLPRRVPRANLVPGGVEQSGGAQAPGHTGAGSAAAGSRREPGRPTAPSGPGLSRSPDEVRGRLTNFRRGIQQGRTAGAGGSAPRPRDENNQEQA</sequence>
<feature type="compositionally biased region" description="Basic and acidic residues" evidence="12">
    <location>
        <begin position="1611"/>
        <end position="1621"/>
    </location>
</feature>
<dbReference type="EC" id="2.7.13.3" evidence="3"/>
<feature type="compositionally biased region" description="Pro residues" evidence="12">
    <location>
        <begin position="1250"/>
        <end position="1263"/>
    </location>
</feature>
<feature type="compositionally biased region" description="Polar residues" evidence="12">
    <location>
        <begin position="298"/>
        <end position="310"/>
    </location>
</feature>
<evidence type="ECO:0000256" key="6">
    <source>
        <dbReference type="ARBA" id="ARBA00022692"/>
    </source>
</evidence>
<feature type="compositionally biased region" description="Low complexity" evidence="12">
    <location>
        <begin position="281"/>
        <end position="292"/>
    </location>
</feature>
<evidence type="ECO:0000256" key="9">
    <source>
        <dbReference type="ARBA" id="ARBA00022840"/>
    </source>
</evidence>
<evidence type="ECO:0000256" key="1">
    <source>
        <dbReference type="ARBA" id="ARBA00000085"/>
    </source>
</evidence>
<keyword evidence="10 13" id="KW-1133">Transmembrane helix</keyword>
<dbReference type="Pfam" id="PF00672">
    <property type="entry name" value="HAMP"/>
    <property type="match status" value="1"/>
</dbReference>
<feature type="region of interest" description="Disordered" evidence="12">
    <location>
        <begin position="226"/>
        <end position="327"/>
    </location>
</feature>
<proteinExistence type="predicted"/>
<dbReference type="Gene3D" id="3.30.565.10">
    <property type="entry name" value="Histidine kinase-like ATPase, C-terminal domain"/>
    <property type="match status" value="1"/>
</dbReference>
<dbReference type="SUPFAM" id="SSF55874">
    <property type="entry name" value="ATPase domain of HSP90 chaperone/DNA topoisomerase II/histidine kinase"/>
    <property type="match status" value="1"/>
</dbReference>
<evidence type="ECO:0000313" key="15">
    <source>
        <dbReference type="EMBL" id="OPC80977.1"/>
    </source>
</evidence>
<keyword evidence="8" id="KW-0418">Kinase</keyword>
<name>A0A1T3NVV7_9ACTN</name>
<dbReference type="Pfam" id="PF02518">
    <property type="entry name" value="HATPase_c"/>
    <property type="match status" value="1"/>
</dbReference>
<dbReference type="GO" id="GO:0005524">
    <property type="term" value="F:ATP binding"/>
    <property type="evidence" value="ECO:0007669"/>
    <property type="project" value="UniProtKB-KW"/>
</dbReference>
<feature type="compositionally biased region" description="Basic and acidic residues" evidence="12">
    <location>
        <begin position="1508"/>
        <end position="1517"/>
    </location>
</feature>
<evidence type="ECO:0000256" key="3">
    <source>
        <dbReference type="ARBA" id="ARBA00012438"/>
    </source>
</evidence>
<evidence type="ECO:0000256" key="7">
    <source>
        <dbReference type="ARBA" id="ARBA00022741"/>
    </source>
</evidence>
<dbReference type="PROSITE" id="PS50885">
    <property type="entry name" value="HAMP"/>
    <property type="match status" value="1"/>
</dbReference>
<feature type="compositionally biased region" description="Low complexity" evidence="12">
    <location>
        <begin position="318"/>
        <end position="327"/>
    </location>
</feature>
<evidence type="ECO:0000256" key="11">
    <source>
        <dbReference type="ARBA" id="ARBA00023012"/>
    </source>
</evidence>
<feature type="compositionally biased region" description="Low complexity" evidence="12">
    <location>
        <begin position="1487"/>
        <end position="1501"/>
    </location>
</feature>
<feature type="transmembrane region" description="Helical" evidence="13">
    <location>
        <begin position="348"/>
        <end position="367"/>
    </location>
</feature>
<reference evidence="15 16" key="1">
    <citation type="submission" date="2017-03" db="EMBL/GenBank/DDBJ databases">
        <title>Draft genome sequence of Streptomyces scabrisporus NF3, endophyte isolated from Amphipterygium adstringens.</title>
        <authorList>
            <person name="Vazquez M."/>
            <person name="Ceapa C.D."/>
            <person name="Rodriguez Luna D."/>
            <person name="Sanchez Esquivel S."/>
        </authorList>
    </citation>
    <scope>NUCLEOTIDE SEQUENCE [LARGE SCALE GENOMIC DNA]</scope>
    <source>
        <strain evidence="15 16">NF3</strain>
    </source>
</reference>
<dbReference type="InterPro" id="IPR003594">
    <property type="entry name" value="HATPase_dom"/>
</dbReference>
<evidence type="ECO:0000256" key="2">
    <source>
        <dbReference type="ARBA" id="ARBA00004370"/>
    </source>
</evidence>
<dbReference type="InterPro" id="IPR003660">
    <property type="entry name" value="HAMP_dom"/>
</dbReference>
<dbReference type="Gene3D" id="6.10.340.10">
    <property type="match status" value="1"/>
</dbReference>
<feature type="compositionally biased region" description="Low complexity" evidence="12">
    <location>
        <begin position="1551"/>
        <end position="1563"/>
    </location>
</feature>
<feature type="compositionally biased region" description="Gly residues" evidence="12">
    <location>
        <begin position="979"/>
        <end position="988"/>
    </location>
</feature>
<accession>A0A1T3NVV7</accession>
<feature type="compositionally biased region" description="Basic and acidic residues" evidence="12">
    <location>
        <begin position="1270"/>
        <end position="1288"/>
    </location>
</feature>
<feature type="compositionally biased region" description="Low complexity" evidence="12">
    <location>
        <begin position="1001"/>
        <end position="1013"/>
    </location>
</feature>
<dbReference type="Proteomes" id="UP000190037">
    <property type="component" value="Unassembled WGS sequence"/>
</dbReference>
<feature type="compositionally biased region" description="Basic and acidic residues" evidence="12">
    <location>
        <begin position="240"/>
        <end position="254"/>
    </location>
</feature>
<dbReference type="EMBL" id="MWQN01000001">
    <property type="protein sequence ID" value="OPC80977.1"/>
    <property type="molecule type" value="Genomic_DNA"/>
</dbReference>
<feature type="region of interest" description="Disordered" evidence="12">
    <location>
        <begin position="1398"/>
        <end position="1621"/>
    </location>
</feature>
<comment type="catalytic activity">
    <reaction evidence="1">
        <text>ATP + protein L-histidine = ADP + protein N-phospho-L-histidine.</text>
        <dbReference type="EC" id="2.7.13.3"/>
    </reaction>
</comment>
<keyword evidence="16" id="KW-1185">Reference proteome</keyword>
<keyword evidence="11" id="KW-0902">Two-component regulatory system</keyword>
<feature type="domain" description="HAMP" evidence="14">
    <location>
        <begin position="681"/>
        <end position="751"/>
    </location>
</feature>
<dbReference type="SMART" id="SM00304">
    <property type="entry name" value="HAMP"/>
    <property type="match status" value="1"/>
</dbReference>
<evidence type="ECO:0000313" key="16">
    <source>
        <dbReference type="Proteomes" id="UP000190037"/>
    </source>
</evidence>
<feature type="compositionally biased region" description="Polar residues" evidence="12">
    <location>
        <begin position="1163"/>
        <end position="1172"/>
    </location>
</feature>
<dbReference type="GO" id="GO:0000160">
    <property type="term" value="P:phosphorelay signal transduction system"/>
    <property type="evidence" value="ECO:0007669"/>
    <property type="project" value="UniProtKB-KW"/>
</dbReference>
<evidence type="ECO:0000256" key="12">
    <source>
        <dbReference type="SAM" id="MobiDB-lite"/>
    </source>
</evidence>
<evidence type="ECO:0000256" key="13">
    <source>
        <dbReference type="SAM" id="Phobius"/>
    </source>
</evidence>
<dbReference type="SMART" id="SM00387">
    <property type="entry name" value="HATPase_c"/>
    <property type="match status" value="1"/>
</dbReference>
<dbReference type="CDD" id="cd06225">
    <property type="entry name" value="HAMP"/>
    <property type="match status" value="1"/>
</dbReference>
<gene>
    <name evidence="15" type="ORF">B4N89_08480</name>
</gene>
<feature type="compositionally biased region" description="Polar residues" evidence="12">
    <location>
        <begin position="1062"/>
        <end position="1088"/>
    </location>
</feature>
<dbReference type="PANTHER" id="PTHR44936:SF9">
    <property type="entry name" value="SENSOR PROTEIN CREC"/>
    <property type="match status" value="1"/>
</dbReference>
<keyword evidence="6 13" id="KW-0812">Transmembrane</keyword>
<feature type="compositionally biased region" description="Polar residues" evidence="12">
    <location>
        <begin position="257"/>
        <end position="266"/>
    </location>
</feature>
<feature type="region of interest" description="Disordered" evidence="12">
    <location>
        <begin position="979"/>
        <end position="1356"/>
    </location>
</feature>
<dbReference type="InterPro" id="IPR013587">
    <property type="entry name" value="Nitrate/nitrite_sensing"/>
</dbReference>
<feature type="region of interest" description="Disordered" evidence="12">
    <location>
        <begin position="32"/>
        <end position="51"/>
    </location>
</feature>
<dbReference type="GO" id="GO:0016020">
    <property type="term" value="C:membrane"/>
    <property type="evidence" value="ECO:0007669"/>
    <property type="project" value="UniProtKB-SubCell"/>
</dbReference>
<dbReference type="InterPro" id="IPR050980">
    <property type="entry name" value="2C_sensor_his_kinase"/>
</dbReference>